<dbReference type="InterPro" id="IPR017850">
    <property type="entry name" value="Alkaline_phosphatase_core_sf"/>
</dbReference>
<dbReference type="CDD" id="cd16018">
    <property type="entry name" value="Enpp"/>
    <property type="match status" value="1"/>
</dbReference>
<dbReference type="Gene3D" id="3.30.1360.180">
    <property type="match status" value="1"/>
</dbReference>
<dbReference type="STRING" id="1346286.SAMN05444362_102165"/>
<evidence type="ECO:0000313" key="1">
    <source>
        <dbReference type="EMBL" id="SHE77785.1"/>
    </source>
</evidence>
<sequence length="405" mass="46196">MRPYFIKIFICFVFFSNLQLSSAKDGKKEDKNYTIIVSLDGFRWDYPQLYNTPNLDKISHRGVSAVMKPSYPSSTFPNHYTLITGLVPDHHGIINNTFWDRKNERQYSMGDSITRNNSNYYKGEPIWITAEKQSVTTGSLYWIGSDIAIKGMHPTYYKVWADEPRLTFAQRIDTALVWLNKTESERPHLITLYMEEPDGTGHRFGPNGEETRNTVQMVDSLIGVLIKGIDSLSFSKQVNLIVTSDHGMTNISPERFINVNDYLKPEWYQRIAGSNPSSIFCDTNYCDSIYNILSEVDHIRVFKKDEISPSLNYGTNENIGDLIVIADCGWQFGFSSLPTHGAHGYDTACTDMHVIFFAYGPDFKENYKGTMFDNTAIYSLLANLLGIEPAKTDGDINQITQFLRE</sequence>
<dbReference type="EMBL" id="FQUC01000002">
    <property type="protein sequence ID" value="SHE77785.1"/>
    <property type="molecule type" value="Genomic_DNA"/>
</dbReference>
<accession>A0A1M4W9E1</accession>
<dbReference type="Proteomes" id="UP000184480">
    <property type="component" value="Unassembled WGS sequence"/>
</dbReference>
<dbReference type="RefSeq" id="WP_062176575.1">
    <property type="nucleotide sequence ID" value="NZ_BBXL01000002.1"/>
</dbReference>
<reference evidence="2" key="1">
    <citation type="submission" date="2016-11" db="EMBL/GenBank/DDBJ databases">
        <authorList>
            <person name="Varghese N."/>
            <person name="Submissions S."/>
        </authorList>
    </citation>
    <scope>NUCLEOTIDE SEQUENCE [LARGE SCALE GENOMIC DNA]</scope>
    <source>
        <strain evidence="2">DSM 27370</strain>
    </source>
</reference>
<keyword evidence="2" id="KW-1185">Reference proteome</keyword>
<dbReference type="PANTHER" id="PTHR10151:SF120">
    <property type="entry name" value="BIS(5'-ADENOSYL)-TRIPHOSPHATASE"/>
    <property type="match status" value="1"/>
</dbReference>
<dbReference type="OrthoDB" id="9766127at2"/>
<organism evidence="1 2">
    <name type="scientific">Dysgonomonas macrotermitis</name>
    <dbReference type="NCBI Taxonomy" id="1346286"/>
    <lineage>
        <taxon>Bacteria</taxon>
        <taxon>Pseudomonadati</taxon>
        <taxon>Bacteroidota</taxon>
        <taxon>Bacteroidia</taxon>
        <taxon>Bacteroidales</taxon>
        <taxon>Dysgonomonadaceae</taxon>
        <taxon>Dysgonomonas</taxon>
    </lineage>
</organism>
<gene>
    <name evidence="1" type="ORF">SAMN05444362_102165</name>
</gene>
<evidence type="ECO:0000313" key="2">
    <source>
        <dbReference type="Proteomes" id="UP000184480"/>
    </source>
</evidence>
<dbReference type="PANTHER" id="PTHR10151">
    <property type="entry name" value="ECTONUCLEOTIDE PYROPHOSPHATASE/PHOSPHODIESTERASE"/>
    <property type="match status" value="1"/>
</dbReference>
<dbReference type="AlphaFoldDB" id="A0A1M4W9E1"/>
<proteinExistence type="predicted"/>
<dbReference type="SUPFAM" id="SSF53649">
    <property type="entry name" value="Alkaline phosphatase-like"/>
    <property type="match status" value="1"/>
</dbReference>
<dbReference type="Gene3D" id="3.40.720.10">
    <property type="entry name" value="Alkaline Phosphatase, subunit A"/>
    <property type="match status" value="1"/>
</dbReference>
<dbReference type="GO" id="GO:0016787">
    <property type="term" value="F:hydrolase activity"/>
    <property type="evidence" value="ECO:0007669"/>
    <property type="project" value="UniProtKB-ARBA"/>
</dbReference>
<name>A0A1M4W9E1_9BACT</name>
<protein>
    <submittedName>
        <fullName evidence="1">Predicted pyrophosphatase or phosphodiesterase, AlkP superfamily</fullName>
    </submittedName>
</protein>
<dbReference type="Pfam" id="PF01663">
    <property type="entry name" value="Phosphodiest"/>
    <property type="match status" value="1"/>
</dbReference>
<dbReference type="InterPro" id="IPR002591">
    <property type="entry name" value="Phosphodiest/P_Trfase"/>
</dbReference>